<protein>
    <recommendedName>
        <fullName evidence="4">Glutathione peroxidase</fullName>
    </recommendedName>
</protein>
<dbReference type="InterPro" id="IPR029759">
    <property type="entry name" value="GPX_AS"/>
</dbReference>
<sequence length="181" mass="19413">MADAIYDIPLKSIDGKATNLGDYKGKVLLVVNVASKCGLTPQYEGLQKLYAEKRDAGLEVLGFPANNFKEQEPGSEAEIASFCSTTYNVEFPLFSKVSVVGEGKHPLYEALTAAKPQAEGGDAFRTRLEGFGIATNPAPEVLWNFEKFVVGRNGEVVARFTPDVGADDPRLRAALDAALAA</sequence>
<dbReference type="PIRSF" id="PIRSF000303">
    <property type="entry name" value="Glutathion_perox"/>
    <property type="match status" value="1"/>
</dbReference>
<evidence type="ECO:0000256" key="4">
    <source>
        <dbReference type="RuleBase" id="RU000499"/>
    </source>
</evidence>
<keyword evidence="6" id="KW-1185">Reference proteome</keyword>
<comment type="similarity">
    <text evidence="1 4">Belongs to the glutathione peroxidase family.</text>
</comment>
<evidence type="ECO:0000313" key="6">
    <source>
        <dbReference type="Proteomes" id="UP001156641"/>
    </source>
</evidence>
<evidence type="ECO:0000256" key="2">
    <source>
        <dbReference type="ARBA" id="ARBA00022559"/>
    </source>
</evidence>
<dbReference type="PROSITE" id="PS00460">
    <property type="entry name" value="GLUTATHIONE_PEROXID_1"/>
    <property type="match status" value="1"/>
</dbReference>
<organism evidence="5 6">
    <name type="scientific">Acidocella aquatica</name>
    <dbReference type="NCBI Taxonomy" id="1922313"/>
    <lineage>
        <taxon>Bacteria</taxon>
        <taxon>Pseudomonadati</taxon>
        <taxon>Pseudomonadota</taxon>
        <taxon>Alphaproteobacteria</taxon>
        <taxon>Acetobacterales</taxon>
        <taxon>Acidocellaceae</taxon>
        <taxon>Acidocella</taxon>
    </lineage>
</organism>
<evidence type="ECO:0000256" key="1">
    <source>
        <dbReference type="ARBA" id="ARBA00006926"/>
    </source>
</evidence>
<dbReference type="InterPro" id="IPR000889">
    <property type="entry name" value="Glutathione_peroxidase"/>
</dbReference>
<gene>
    <name evidence="5" type="primary">btuE</name>
    <name evidence="5" type="ORF">GCM10010909_35540</name>
</gene>
<dbReference type="EMBL" id="BSOS01000098">
    <property type="protein sequence ID" value="GLR68872.1"/>
    <property type="molecule type" value="Genomic_DNA"/>
</dbReference>
<dbReference type="Proteomes" id="UP001156641">
    <property type="component" value="Unassembled WGS sequence"/>
</dbReference>
<dbReference type="Pfam" id="PF00255">
    <property type="entry name" value="GSHPx"/>
    <property type="match status" value="1"/>
</dbReference>
<keyword evidence="3 4" id="KW-0560">Oxidoreductase</keyword>
<dbReference type="SUPFAM" id="SSF52833">
    <property type="entry name" value="Thioredoxin-like"/>
    <property type="match status" value="1"/>
</dbReference>
<keyword evidence="2 4" id="KW-0575">Peroxidase</keyword>
<reference evidence="6" key="1">
    <citation type="journal article" date="2019" name="Int. J. Syst. Evol. Microbiol.">
        <title>The Global Catalogue of Microorganisms (GCM) 10K type strain sequencing project: providing services to taxonomists for standard genome sequencing and annotation.</title>
        <authorList>
            <consortium name="The Broad Institute Genomics Platform"/>
            <consortium name="The Broad Institute Genome Sequencing Center for Infectious Disease"/>
            <person name="Wu L."/>
            <person name="Ma J."/>
        </authorList>
    </citation>
    <scope>NUCLEOTIDE SEQUENCE [LARGE SCALE GENOMIC DNA]</scope>
    <source>
        <strain evidence="6">NBRC 112502</strain>
    </source>
</reference>
<dbReference type="PANTHER" id="PTHR11592">
    <property type="entry name" value="GLUTATHIONE PEROXIDASE"/>
    <property type="match status" value="1"/>
</dbReference>
<dbReference type="PANTHER" id="PTHR11592:SF40">
    <property type="entry name" value="THIOREDOXIN_GLUTATHIONE PEROXIDASE BTUE"/>
    <property type="match status" value="1"/>
</dbReference>
<comment type="caution">
    <text evidence="5">The sequence shown here is derived from an EMBL/GenBank/DDBJ whole genome shotgun (WGS) entry which is preliminary data.</text>
</comment>
<dbReference type="InterPro" id="IPR036249">
    <property type="entry name" value="Thioredoxin-like_sf"/>
</dbReference>
<dbReference type="RefSeq" id="WP_284259732.1">
    <property type="nucleotide sequence ID" value="NZ_BSOS01000098.1"/>
</dbReference>
<dbReference type="GO" id="GO:0004601">
    <property type="term" value="F:peroxidase activity"/>
    <property type="evidence" value="ECO:0007669"/>
    <property type="project" value="UniProtKB-KW"/>
</dbReference>
<evidence type="ECO:0000313" key="5">
    <source>
        <dbReference type="EMBL" id="GLR68872.1"/>
    </source>
</evidence>
<name>A0ABQ6AE01_9PROT</name>
<accession>A0ABQ6AE01</accession>
<evidence type="ECO:0000256" key="3">
    <source>
        <dbReference type="ARBA" id="ARBA00023002"/>
    </source>
</evidence>
<dbReference type="PROSITE" id="PS51355">
    <property type="entry name" value="GLUTATHIONE_PEROXID_3"/>
    <property type="match status" value="1"/>
</dbReference>
<dbReference type="CDD" id="cd00340">
    <property type="entry name" value="GSH_Peroxidase"/>
    <property type="match status" value="1"/>
</dbReference>
<dbReference type="Gene3D" id="3.40.30.10">
    <property type="entry name" value="Glutaredoxin"/>
    <property type="match status" value="1"/>
</dbReference>
<dbReference type="PRINTS" id="PR01011">
    <property type="entry name" value="GLUTPROXDASE"/>
</dbReference>
<proteinExistence type="inferred from homology"/>